<proteinExistence type="predicted"/>
<dbReference type="Proteomes" id="UP001497744">
    <property type="component" value="Unassembled WGS sequence"/>
</dbReference>
<feature type="region of interest" description="Disordered" evidence="2">
    <location>
        <begin position="1"/>
        <end position="23"/>
    </location>
</feature>
<accession>A0AAV4LUG5</accession>
<keyword evidence="4" id="KW-0808">Transferase</keyword>
<feature type="domain" description="MAT1 centre" evidence="3">
    <location>
        <begin position="66"/>
        <end position="126"/>
    </location>
</feature>
<dbReference type="AlphaFoldDB" id="A0AAV4LUG5"/>
<name>A0AAV4LUG5_BABCB</name>
<reference evidence="4 5" key="1">
    <citation type="submission" date="2021-06" db="EMBL/GenBank/DDBJ databases">
        <title>Genome sequence of Babesia caballi.</title>
        <authorList>
            <person name="Yamagishi J."/>
            <person name="Kidaka T."/>
            <person name="Ochi A."/>
        </authorList>
    </citation>
    <scope>NUCLEOTIDE SEQUENCE [LARGE SCALE GENOMIC DNA]</scope>
    <source>
        <strain evidence="4">USDA-D6B2</strain>
    </source>
</reference>
<dbReference type="Pfam" id="PF06391">
    <property type="entry name" value="MAT1"/>
    <property type="match status" value="1"/>
</dbReference>
<dbReference type="EMBL" id="BPLF01000002">
    <property type="protein sequence ID" value="GIX63252.1"/>
    <property type="molecule type" value="Genomic_DNA"/>
</dbReference>
<feature type="coiled-coil region" evidence="1">
    <location>
        <begin position="96"/>
        <end position="123"/>
    </location>
</feature>
<keyword evidence="1" id="KW-0175">Coiled coil</keyword>
<protein>
    <submittedName>
        <fullName evidence="4">CDK-activating kinase assembly factor MAT1 protein</fullName>
    </submittedName>
</protein>
<organism evidence="4 5">
    <name type="scientific">Babesia caballi</name>
    <dbReference type="NCBI Taxonomy" id="5871"/>
    <lineage>
        <taxon>Eukaryota</taxon>
        <taxon>Sar</taxon>
        <taxon>Alveolata</taxon>
        <taxon>Apicomplexa</taxon>
        <taxon>Aconoidasida</taxon>
        <taxon>Piroplasmida</taxon>
        <taxon>Babesiidae</taxon>
        <taxon>Babesia</taxon>
    </lineage>
</organism>
<evidence type="ECO:0000256" key="1">
    <source>
        <dbReference type="SAM" id="Coils"/>
    </source>
</evidence>
<sequence length="141" mass="15523">MNVRPPTPPSVLATRPGAVRHMPHPHQQGVLCPVRHGAASLHRAQGGAQARAASVSAGRVAVKPSRYNDTRANYKDTPEYNRFLEERENLINNLAAGRNDAQWEKLEAELKNYERQNAARISENIAAQVGSKVRRLSVAAK</sequence>
<comment type="caution">
    <text evidence="4">The sequence shown here is derived from an EMBL/GenBank/DDBJ whole genome shotgun (WGS) entry which is preliminary data.</text>
</comment>
<evidence type="ECO:0000259" key="3">
    <source>
        <dbReference type="Pfam" id="PF06391"/>
    </source>
</evidence>
<keyword evidence="4" id="KW-0418">Kinase</keyword>
<dbReference type="RefSeq" id="XP_067715321.1">
    <property type="nucleotide sequence ID" value="XM_067859220.1"/>
</dbReference>
<dbReference type="InterPro" id="IPR015877">
    <property type="entry name" value="MAT1_centre"/>
</dbReference>
<keyword evidence="5" id="KW-1185">Reference proteome</keyword>
<evidence type="ECO:0000256" key="2">
    <source>
        <dbReference type="SAM" id="MobiDB-lite"/>
    </source>
</evidence>
<dbReference type="GeneID" id="94194733"/>
<dbReference type="GO" id="GO:0016301">
    <property type="term" value="F:kinase activity"/>
    <property type="evidence" value="ECO:0007669"/>
    <property type="project" value="UniProtKB-KW"/>
</dbReference>
<gene>
    <name evidence="4" type="ORF">BcabD6B2_26870</name>
</gene>
<evidence type="ECO:0000313" key="4">
    <source>
        <dbReference type="EMBL" id="GIX63252.1"/>
    </source>
</evidence>
<evidence type="ECO:0000313" key="5">
    <source>
        <dbReference type="Proteomes" id="UP001497744"/>
    </source>
</evidence>